<comment type="subcellular location">
    <subcellularLocation>
        <location evidence="2">Chromosome</location>
        <location evidence="2">Centromere</location>
    </subcellularLocation>
    <subcellularLocation>
        <location evidence="1">Nucleus</location>
    </subcellularLocation>
</comment>
<dbReference type="KEGG" id="emc:129330800"/>
<reference evidence="9" key="1">
    <citation type="submission" date="2025-08" db="UniProtKB">
        <authorList>
            <consortium name="RefSeq"/>
        </authorList>
    </citation>
    <scope>IDENTIFICATION</scope>
    <source>
        <tissue evidence="9">Blood</tissue>
    </source>
</reference>
<dbReference type="Pfam" id="PF13092">
    <property type="entry name" value="CENP-L"/>
    <property type="match status" value="1"/>
</dbReference>
<dbReference type="GO" id="GO:0005634">
    <property type="term" value="C:nucleus"/>
    <property type="evidence" value="ECO:0007669"/>
    <property type="project" value="UniProtKB-SubCell"/>
</dbReference>
<comment type="similarity">
    <text evidence="3">Belongs to the CENP-L/IML3 family.</text>
</comment>
<keyword evidence="8" id="KW-1185">Reference proteome</keyword>
<dbReference type="Proteomes" id="UP001190640">
    <property type="component" value="Chromosome 5"/>
</dbReference>
<name>A0AA97KZS6_EUBMA</name>
<dbReference type="PANTHER" id="PTHR31740:SF2">
    <property type="entry name" value="CENTROMERE PROTEIN L"/>
    <property type="match status" value="1"/>
</dbReference>
<evidence type="ECO:0000256" key="6">
    <source>
        <dbReference type="ARBA" id="ARBA00023242"/>
    </source>
</evidence>
<keyword evidence="6" id="KW-0539">Nucleus</keyword>
<dbReference type="GeneID" id="129330800"/>
<dbReference type="CTD" id="91687"/>
<keyword evidence="5" id="KW-0158">Chromosome</keyword>
<evidence type="ECO:0000256" key="5">
    <source>
        <dbReference type="ARBA" id="ARBA00022454"/>
    </source>
</evidence>
<evidence type="ECO:0000256" key="1">
    <source>
        <dbReference type="ARBA" id="ARBA00004123"/>
    </source>
</evidence>
<protein>
    <recommendedName>
        <fullName evidence="4">Centromere protein L</fullName>
    </recommendedName>
</protein>
<dbReference type="AlphaFoldDB" id="A0AA97KZS6"/>
<evidence type="ECO:0000256" key="2">
    <source>
        <dbReference type="ARBA" id="ARBA00004584"/>
    </source>
</evidence>
<evidence type="ECO:0000256" key="3">
    <source>
        <dbReference type="ARBA" id="ARBA00011060"/>
    </source>
</evidence>
<dbReference type="RefSeq" id="XP_054836971.1">
    <property type="nucleotide sequence ID" value="XM_054980996.1"/>
</dbReference>
<keyword evidence="7" id="KW-0137">Centromere</keyword>
<organism evidence="8 9">
    <name type="scientific">Eublepharis macularius</name>
    <name type="common">Leopard gecko</name>
    <name type="synonym">Cyrtodactylus macularius</name>
    <dbReference type="NCBI Taxonomy" id="481883"/>
    <lineage>
        <taxon>Eukaryota</taxon>
        <taxon>Metazoa</taxon>
        <taxon>Chordata</taxon>
        <taxon>Craniata</taxon>
        <taxon>Vertebrata</taxon>
        <taxon>Euteleostomi</taxon>
        <taxon>Lepidosauria</taxon>
        <taxon>Squamata</taxon>
        <taxon>Bifurcata</taxon>
        <taxon>Gekkota</taxon>
        <taxon>Eublepharidae</taxon>
        <taxon>Eublepharinae</taxon>
        <taxon>Eublepharis</taxon>
    </lineage>
</organism>
<evidence type="ECO:0000256" key="7">
    <source>
        <dbReference type="ARBA" id="ARBA00023328"/>
    </source>
</evidence>
<gene>
    <name evidence="9" type="primary">CENPL</name>
</gene>
<dbReference type="PANTHER" id="PTHR31740">
    <property type="entry name" value="CENTROMERE PROTEIN L"/>
    <property type="match status" value="1"/>
</dbReference>
<proteinExistence type="inferred from homology"/>
<dbReference type="GO" id="GO:0000775">
    <property type="term" value="C:chromosome, centromeric region"/>
    <property type="evidence" value="ECO:0007669"/>
    <property type="project" value="UniProtKB-SubCell"/>
</dbReference>
<evidence type="ECO:0000313" key="8">
    <source>
        <dbReference type="Proteomes" id="UP001190640"/>
    </source>
</evidence>
<sequence>MERAPTEDTASGRKTMGHGTNFISTAHLSRGRISLKRGNLFGHTPAKRRILQTPRMQENADARIGFLLRKQLTLYSVTPLYRFSYDRLQEYSRQLCFVIAAEKQKGLAIHVEGDLKLKVKFSSLSVLKTSEKGQAGVLIQVTAENAGPKVVWIGCFCCTCGDDILETVMEDFTCFPLFLVNGAESLSAIIGTWLQQTFDCSFSLLTISPLNLAWMAAMWTGYKIEHHKRAMELTFSVPGTSQPLDISYAIHAEDAKALWDSIHTTQQEVRQEQVNLFMDGLCYHFYRHFKIYLSATRLVKVSTSVACVHSDGKIKILHSAYLMEILALMTELAISQIL</sequence>
<evidence type="ECO:0000256" key="4">
    <source>
        <dbReference type="ARBA" id="ARBA00016380"/>
    </source>
</evidence>
<evidence type="ECO:0000313" key="9">
    <source>
        <dbReference type="RefSeq" id="XP_054836971.1"/>
    </source>
</evidence>
<dbReference type="InterPro" id="IPR025204">
    <property type="entry name" value="CENP-L"/>
</dbReference>
<accession>A0AA97KZS6</accession>